<dbReference type="EMBL" id="JASUXU010000053">
    <property type="protein sequence ID" value="KAK0315066.1"/>
    <property type="molecule type" value="Genomic_DNA"/>
</dbReference>
<name>A0AAN6J9B3_9PEZI</name>
<sequence length="81" mass="8860">MAEAMAEAMAPGGVDALLRRLSRGAHNNLRRRASTQHSLRMEREQGPAESFYYSNGDWVRDQDALPVSVAVVDSADGSAER</sequence>
<reference evidence="1" key="1">
    <citation type="submission" date="2021-12" db="EMBL/GenBank/DDBJ databases">
        <title>Black yeast isolated from Biological Soil Crust.</title>
        <authorList>
            <person name="Kurbessoian T."/>
        </authorList>
    </citation>
    <scope>NUCLEOTIDE SEQUENCE</scope>
    <source>
        <strain evidence="1">CCFEE 5208</strain>
    </source>
</reference>
<protein>
    <submittedName>
        <fullName evidence="1">Uncharacterized protein</fullName>
    </submittedName>
</protein>
<dbReference type="AlphaFoldDB" id="A0AAN6J9B3"/>
<dbReference type="Proteomes" id="UP001168146">
    <property type="component" value="Unassembled WGS sequence"/>
</dbReference>
<organism evidence="1 2">
    <name type="scientific">Friedmanniomyces endolithicus</name>
    <dbReference type="NCBI Taxonomy" id="329885"/>
    <lineage>
        <taxon>Eukaryota</taxon>
        <taxon>Fungi</taxon>
        <taxon>Dikarya</taxon>
        <taxon>Ascomycota</taxon>
        <taxon>Pezizomycotina</taxon>
        <taxon>Dothideomycetes</taxon>
        <taxon>Dothideomycetidae</taxon>
        <taxon>Mycosphaerellales</taxon>
        <taxon>Teratosphaeriaceae</taxon>
        <taxon>Friedmanniomyces</taxon>
    </lineage>
</organism>
<evidence type="ECO:0000313" key="1">
    <source>
        <dbReference type="EMBL" id="KAK0315066.1"/>
    </source>
</evidence>
<comment type="caution">
    <text evidence="1">The sequence shown here is derived from an EMBL/GenBank/DDBJ whole genome shotgun (WGS) entry which is preliminary data.</text>
</comment>
<evidence type="ECO:0000313" key="2">
    <source>
        <dbReference type="Proteomes" id="UP001168146"/>
    </source>
</evidence>
<accession>A0AAN6J9B3</accession>
<proteinExistence type="predicted"/>
<gene>
    <name evidence="1" type="ORF">LTR82_012848</name>
</gene>